<keyword evidence="4" id="KW-1185">Reference proteome</keyword>
<organism evidence="3 4">
    <name type="scientific">Kosakonia sacchari</name>
    <dbReference type="NCBI Taxonomy" id="1158459"/>
    <lineage>
        <taxon>Bacteria</taxon>
        <taxon>Pseudomonadati</taxon>
        <taxon>Pseudomonadota</taxon>
        <taxon>Gammaproteobacteria</taxon>
        <taxon>Enterobacterales</taxon>
        <taxon>Enterobacteriaceae</taxon>
        <taxon>Kosakonia</taxon>
    </lineage>
</organism>
<accession>A0ABZ0MW88</accession>
<proteinExistence type="predicted"/>
<evidence type="ECO:0000256" key="1">
    <source>
        <dbReference type="SAM" id="MobiDB-lite"/>
    </source>
</evidence>
<dbReference type="EMBL" id="CP137744">
    <property type="protein sequence ID" value="WOZ79759.1"/>
    <property type="molecule type" value="Genomic_DNA"/>
</dbReference>
<evidence type="ECO:0000313" key="3">
    <source>
        <dbReference type="EMBL" id="WOZ79759.1"/>
    </source>
</evidence>
<sequence length="64" mass="6976">MTKQLLCCPCCGGETLAESGAWEICPVCHWEDDPLQAENPHLAGGANAQSLNDAKKAYRRQFPT</sequence>
<reference evidence="3 4" key="1">
    <citation type="submission" date="2023-10" db="EMBL/GenBank/DDBJ databases">
        <title>Genome sequencing of the isolated polysaccharide-producing bacterium Kosakonia sacchari KS2022.</title>
        <authorList>
            <person name="Yi X."/>
        </authorList>
    </citation>
    <scope>NUCLEOTIDE SEQUENCE [LARGE SCALE GENOMIC DNA]</scope>
    <source>
        <strain evidence="3 4">KS2022</strain>
    </source>
</reference>
<feature type="region of interest" description="Disordered" evidence="1">
    <location>
        <begin position="39"/>
        <end position="64"/>
    </location>
</feature>
<dbReference type="Pfam" id="PF14206">
    <property type="entry name" value="Cys_rich_CPCC"/>
    <property type="match status" value="1"/>
</dbReference>
<feature type="domain" description="Cysteine-rich CPCC" evidence="2">
    <location>
        <begin position="7"/>
        <end position="60"/>
    </location>
</feature>
<gene>
    <name evidence="3" type="ORF">Q8Y70_11030</name>
</gene>
<evidence type="ECO:0000259" key="2">
    <source>
        <dbReference type="Pfam" id="PF14206"/>
    </source>
</evidence>
<name>A0ABZ0MW88_9ENTR</name>
<dbReference type="RefSeq" id="WP_305737593.1">
    <property type="nucleotide sequence ID" value="NZ_CP137744.1"/>
</dbReference>
<protein>
    <submittedName>
        <fullName evidence="3">CPCC family cysteine-rich protein</fullName>
    </submittedName>
</protein>
<dbReference type="Proteomes" id="UP001302368">
    <property type="component" value="Chromosome"/>
</dbReference>
<evidence type="ECO:0000313" key="4">
    <source>
        <dbReference type="Proteomes" id="UP001302368"/>
    </source>
</evidence>
<dbReference type="InterPro" id="IPR025983">
    <property type="entry name" value="Cys_rich_CPCC"/>
</dbReference>